<name>A0A016U235_9BILA</name>
<feature type="region of interest" description="Disordered" evidence="1">
    <location>
        <begin position="11"/>
        <end position="35"/>
    </location>
</feature>
<reference evidence="3" key="1">
    <citation type="journal article" date="2015" name="Nat. Genet.">
        <title>The genome and transcriptome of the zoonotic hookworm Ancylostoma ceylanicum identify infection-specific gene families.</title>
        <authorList>
            <person name="Schwarz E.M."/>
            <person name="Hu Y."/>
            <person name="Antoshechkin I."/>
            <person name="Miller M.M."/>
            <person name="Sternberg P.W."/>
            <person name="Aroian R.V."/>
        </authorList>
    </citation>
    <scope>NUCLEOTIDE SEQUENCE</scope>
    <source>
        <strain evidence="3">HY135</strain>
    </source>
</reference>
<dbReference type="EMBL" id="JARK01001398">
    <property type="protein sequence ID" value="EYC09021.1"/>
    <property type="molecule type" value="Genomic_DNA"/>
</dbReference>
<comment type="caution">
    <text evidence="2">The sequence shown here is derived from an EMBL/GenBank/DDBJ whole genome shotgun (WGS) entry which is preliminary data.</text>
</comment>
<sequence length="120" mass="13591">MRFDSCVTRERSGLSPTLTQPHRGVEARDVRNKKSDFRKSSMKNTVIRLSGMDRFILFCSLFLESRMSVVLSASAIGKQSFGVARSNTPLAGVDHMPERKDRLRLCTTSVQSLPKIDWRT</sequence>
<dbReference type="Proteomes" id="UP000024635">
    <property type="component" value="Unassembled WGS sequence"/>
</dbReference>
<organism evidence="2 3">
    <name type="scientific">Ancylostoma ceylanicum</name>
    <dbReference type="NCBI Taxonomy" id="53326"/>
    <lineage>
        <taxon>Eukaryota</taxon>
        <taxon>Metazoa</taxon>
        <taxon>Ecdysozoa</taxon>
        <taxon>Nematoda</taxon>
        <taxon>Chromadorea</taxon>
        <taxon>Rhabditida</taxon>
        <taxon>Rhabditina</taxon>
        <taxon>Rhabditomorpha</taxon>
        <taxon>Strongyloidea</taxon>
        <taxon>Ancylostomatidae</taxon>
        <taxon>Ancylostomatinae</taxon>
        <taxon>Ancylostoma</taxon>
    </lineage>
</organism>
<evidence type="ECO:0000313" key="2">
    <source>
        <dbReference type="EMBL" id="EYC09021.1"/>
    </source>
</evidence>
<accession>A0A016U235</accession>
<gene>
    <name evidence="2" type="primary">Acey_s0062.g3306</name>
    <name evidence="2" type="ORF">Y032_0062g3306</name>
</gene>
<keyword evidence="3" id="KW-1185">Reference proteome</keyword>
<evidence type="ECO:0000256" key="1">
    <source>
        <dbReference type="SAM" id="MobiDB-lite"/>
    </source>
</evidence>
<dbReference type="AlphaFoldDB" id="A0A016U235"/>
<evidence type="ECO:0000313" key="3">
    <source>
        <dbReference type="Proteomes" id="UP000024635"/>
    </source>
</evidence>
<feature type="compositionally biased region" description="Basic and acidic residues" evidence="1">
    <location>
        <begin position="23"/>
        <end position="35"/>
    </location>
</feature>
<proteinExistence type="predicted"/>
<protein>
    <submittedName>
        <fullName evidence="2">Uncharacterized protein</fullName>
    </submittedName>
</protein>